<evidence type="ECO:0000313" key="2">
    <source>
        <dbReference type="EnsemblPlants" id="TraesCS2D02G235400.1.cds1"/>
    </source>
</evidence>
<keyword evidence="3" id="KW-1185">Reference proteome</keyword>
<dbReference type="EnsemblPlants" id="TraesCS2D02G235400.1">
    <property type="protein sequence ID" value="TraesCS2D02G235400.1.cds1"/>
    <property type="gene ID" value="TraesCS2D02G235400"/>
</dbReference>
<evidence type="ECO:0000313" key="3">
    <source>
        <dbReference type="Proteomes" id="UP000019116"/>
    </source>
</evidence>
<reference evidence="2" key="2">
    <citation type="submission" date="2018-10" db="UniProtKB">
        <authorList>
            <consortium name="EnsemblPlants"/>
        </authorList>
    </citation>
    <scope>IDENTIFICATION</scope>
</reference>
<feature type="region of interest" description="Disordered" evidence="1">
    <location>
        <begin position="78"/>
        <end position="113"/>
    </location>
</feature>
<dbReference type="Gramene" id="TraesCS2D03G0503600.1">
    <property type="protein sequence ID" value="TraesCS2D03G0503600.1.CDS1"/>
    <property type="gene ID" value="TraesCS2D03G0503600"/>
</dbReference>
<name>A0A3B6DBG1_WHEAT</name>
<proteinExistence type="predicted"/>
<dbReference type="Gramene" id="TraesROB_scaffold_016237_01G000100.1">
    <property type="protein sequence ID" value="TraesROB_scaffold_016237_01G000100.1"/>
    <property type="gene ID" value="TraesROB_scaffold_016237_01G000100"/>
</dbReference>
<dbReference type="Gramene" id="TraesCS2D02G235400.1">
    <property type="protein sequence ID" value="TraesCS2D02G235400.1.cds1"/>
    <property type="gene ID" value="TraesCS2D02G235400"/>
</dbReference>
<sequence length="160" mass="17897">MKQAADGDELAELYAEITDNHQATTKIRSELDKIKTDVGAIQTQQVYLTEVVRGMQSAVQDLSQQLQIMSEVLKAMIPEPSDQLPGSQTQPVVQPSAEQQQQQMPPVNQRTESLRQKLSNEQEGTWQIGFLMAYLPPVRIGNRSAPPGFGYLMLKCKWIA</sequence>
<dbReference type="AlphaFoldDB" id="A0A3B6DBG1"/>
<feature type="compositionally biased region" description="Low complexity" evidence="1">
    <location>
        <begin position="90"/>
        <end position="109"/>
    </location>
</feature>
<reference evidence="2" key="1">
    <citation type="submission" date="2018-08" db="EMBL/GenBank/DDBJ databases">
        <authorList>
            <person name="Rossello M."/>
        </authorList>
    </citation>
    <scope>NUCLEOTIDE SEQUENCE [LARGE SCALE GENOMIC DNA]</scope>
    <source>
        <strain evidence="2">cv. Chinese Spring</strain>
    </source>
</reference>
<dbReference type="SMR" id="A0A3B6DBG1"/>
<dbReference type="Gramene" id="TraesRN2D0100536800.1">
    <property type="protein sequence ID" value="TraesRN2D0100536800.1"/>
    <property type="gene ID" value="TraesRN2D0100536800"/>
</dbReference>
<organism evidence="2">
    <name type="scientific">Triticum aestivum</name>
    <name type="common">Wheat</name>
    <dbReference type="NCBI Taxonomy" id="4565"/>
    <lineage>
        <taxon>Eukaryota</taxon>
        <taxon>Viridiplantae</taxon>
        <taxon>Streptophyta</taxon>
        <taxon>Embryophyta</taxon>
        <taxon>Tracheophyta</taxon>
        <taxon>Spermatophyta</taxon>
        <taxon>Magnoliopsida</taxon>
        <taxon>Liliopsida</taxon>
        <taxon>Poales</taxon>
        <taxon>Poaceae</taxon>
        <taxon>BOP clade</taxon>
        <taxon>Pooideae</taxon>
        <taxon>Triticodae</taxon>
        <taxon>Triticeae</taxon>
        <taxon>Triticinae</taxon>
        <taxon>Triticum</taxon>
    </lineage>
</organism>
<protein>
    <submittedName>
        <fullName evidence="2">Uncharacterized protein</fullName>
    </submittedName>
</protein>
<dbReference type="Proteomes" id="UP000019116">
    <property type="component" value="Chromosome 2D"/>
</dbReference>
<evidence type="ECO:0000256" key="1">
    <source>
        <dbReference type="SAM" id="MobiDB-lite"/>
    </source>
</evidence>
<accession>A0A3B6DBG1</accession>